<gene>
    <name evidence="2" type="ORF">VKT23_012735</name>
</gene>
<feature type="region of interest" description="Disordered" evidence="1">
    <location>
        <begin position="232"/>
        <end position="252"/>
    </location>
</feature>
<dbReference type="EMBL" id="JBANRG010000032">
    <property type="protein sequence ID" value="KAK7451060.1"/>
    <property type="molecule type" value="Genomic_DNA"/>
</dbReference>
<reference evidence="2 3" key="1">
    <citation type="submission" date="2024-01" db="EMBL/GenBank/DDBJ databases">
        <title>A draft genome for the cacao thread blight pathogen Marasmiellus scandens.</title>
        <authorList>
            <person name="Baruah I.K."/>
            <person name="Leung J."/>
            <person name="Bukari Y."/>
            <person name="Amoako-Attah I."/>
            <person name="Meinhardt L.W."/>
            <person name="Bailey B.A."/>
            <person name="Cohen S.P."/>
        </authorList>
    </citation>
    <scope>NUCLEOTIDE SEQUENCE [LARGE SCALE GENOMIC DNA]</scope>
    <source>
        <strain evidence="2 3">GH-19</strain>
    </source>
</reference>
<evidence type="ECO:0000313" key="3">
    <source>
        <dbReference type="Proteomes" id="UP001498398"/>
    </source>
</evidence>
<evidence type="ECO:0000313" key="2">
    <source>
        <dbReference type="EMBL" id="KAK7451060.1"/>
    </source>
</evidence>
<name>A0ABR1J7Q2_9AGAR</name>
<accession>A0ABR1J7Q2</accession>
<dbReference type="Proteomes" id="UP001498398">
    <property type="component" value="Unassembled WGS sequence"/>
</dbReference>
<sequence length="252" mass="28755">MLSESQTLGVRVSAWDAVEMWIHGEARSEGETVLGDFQTVLIQGALTEDDLGSAYFDITKPEYVTIFWNNIWQSPDDSLESLDDALKDCNGLKEPLELLKAQFVDQSVMAIGCFTALAKFDKLHAEIMKLNPVDKLLSILSEQGKEAPYNQVNVGVFVEHMARNREALEQMLKAKVITRLLDLHDKFIRDSPSGYVWRMCRTLASLDRQQATKKWLKNQDDTIRNRLERIRDGPYGWDSNEEPRGNEDEESS</sequence>
<proteinExistence type="predicted"/>
<protein>
    <submittedName>
        <fullName evidence="2">Uncharacterized protein</fullName>
    </submittedName>
</protein>
<comment type="caution">
    <text evidence="2">The sequence shown here is derived from an EMBL/GenBank/DDBJ whole genome shotgun (WGS) entry which is preliminary data.</text>
</comment>
<organism evidence="2 3">
    <name type="scientific">Marasmiellus scandens</name>
    <dbReference type="NCBI Taxonomy" id="2682957"/>
    <lineage>
        <taxon>Eukaryota</taxon>
        <taxon>Fungi</taxon>
        <taxon>Dikarya</taxon>
        <taxon>Basidiomycota</taxon>
        <taxon>Agaricomycotina</taxon>
        <taxon>Agaricomycetes</taxon>
        <taxon>Agaricomycetidae</taxon>
        <taxon>Agaricales</taxon>
        <taxon>Marasmiineae</taxon>
        <taxon>Omphalotaceae</taxon>
        <taxon>Marasmiellus</taxon>
    </lineage>
</organism>
<evidence type="ECO:0000256" key="1">
    <source>
        <dbReference type="SAM" id="MobiDB-lite"/>
    </source>
</evidence>
<keyword evidence="3" id="KW-1185">Reference proteome</keyword>